<reference evidence="2 3" key="1">
    <citation type="journal article" date="2016" name="Nat. Commun.">
        <title>Thousands of microbial genomes shed light on interconnected biogeochemical processes in an aquifer system.</title>
        <authorList>
            <person name="Anantharaman K."/>
            <person name="Brown C.T."/>
            <person name="Hug L.A."/>
            <person name="Sharon I."/>
            <person name="Castelle C.J."/>
            <person name="Probst A.J."/>
            <person name="Thomas B.C."/>
            <person name="Singh A."/>
            <person name="Wilkins M.J."/>
            <person name="Karaoz U."/>
            <person name="Brodie E.L."/>
            <person name="Williams K.H."/>
            <person name="Hubbard S.S."/>
            <person name="Banfield J.F."/>
        </authorList>
    </citation>
    <scope>NUCLEOTIDE SEQUENCE [LARGE SCALE GENOMIC DNA]</scope>
</reference>
<dbReference type="Proteomes" id="UP000178603">
    <property type="component" value="Unassembled WGS sequence"/>
</dbReference>
<organism evidence="2 3">
    <name type="scientific">Candidatus Woesebacteria bacterium RIFCSPHIGHO2_12_FULL_41_24</name>
    <dbReference type="NCBI Taxonomy" id="1802510"/>
    <lineage>
        <taxon>Bacteria</taxon>
        <taxon>Candidatus Woeseibacteriota</taxon>
    </lineage>
</organism>
<dbReference type="CDD" id="cd09854">
    <property type="entry name" value="PIN_VapC-like"/>
    <property type="match status" value="1"/>
</dbReference>
<accession>A0A1F8ARB1</accession>
<proteinExistence type="predicted"/>
<protein>
    <recommendedName>
        <fullName evidence="1">PIN domain-containing protein</fullName>
    </recommendedName>
</protein>
<dbReference type="PANTHER" id="PTHR34610">
    <property type="entry name" value="SSL7007 PROTEIN"/>
    <property type="match status" value="1"/>
</dbReference>
<dbReference type="InterPro" id="IPR002850">
    <property type="entry name" value="PIN_toxin-like"/>
</dbReference>
<evidence type="ECO:0000313" key="3">
    <source>
        <dbReference type="Proteomes" id="UP000178603"/>
    </source>
</evidence>
<dbReference type="InterPro" id="IPR029060">
    <property type="entry name" value="PIN-like_dom_sf"/>
</dbReference>
<dbReference type="SUPFAM" id="SSF88723">
    <property type="entry name" value="PIN domain-like"/>
    <property type="match status" value="1"/>
</dbReference>
<name>A0A1F8ARB1_9BACT</name>
<dbReference type="InterPro" id="IPR002716">
    <property type="entry name" value="PIN_dom"/>
</dbReference>
<evidence type="ECO:0000313" key="2">
    <source>
        <dbReference type="EMBL" id="OGM54307.1"/>
    </source>
</evidence>
<comment type="caution">
    <text evidence="2">The sequence shown here is derived from an EMBL/GenBank/DDBJ whole genome shotgun (WGS) entry which is preliminary data.</text>
</comment>
<feature type="domain" description="PIN" evidence="1">
    <location>
        <begin position="9"/>
        <end position="117"/>
    </location>
</feature>
<dbReference type="PANTHER" id="PTHR34610:SF3">
    <property type="entry name" value="SSL7007 PROTEIN"/>
    <property type="match status" value="1"/>
</dbReference>
<dbReference type="AlphaFoldDB" id="A0A1F8ARB1"/>
<sequence>MKQKFSKPKVFFNASVILAGLKSPTGGSGKLLDWSKEKIINAVISEVVANEVERNASKLGLYRSRVHKLLNSVTILEAPNKETVRKYNKIVIDEGDRHLFASAKQSKSRYLVSLDKKHVLSLKNKIKWTKIISPGKLITTLATSH</sequence>
<dbReference type="Pfam" id="PF13470">
    <property type="entry name" value="PIN_3"/>
    <property type="match status" value="1"/>
</dbReference>
<evidence type="ECO:0000259" key="1">
    <source>
        <dbReference type="Pfam" id="PF13470"/>
    </source>
</evidence>
<dbReference type="EMBL" id="MGGW01000015">
    <property type="protein sequence ID" value="OGM54307.1"/>
    <property type="molecule type" value="Genomic_DNA"/>
</dbReference>
<gene>
    <name evidence="2" type="ORF">A3E44_03955</name>
</gene>